<reference evidence="1 2" key="1">
    <citation type="journal article" date="2015" name="Genome Biol.">
        <title>Comparative genomics of Steinernema reveals deeply conserved gene regulatory networks.</title>
        <authorList>
            <person name="Dillman A.R."/>
            <person name="Macchietto M."/>
            <person name="Porter C.F."/>
            <person name="Rogers A."/>
            <person name="Williams B."/>
            <person name="Antoshechkin I."/>
            <person name="Lee M.M."/>
            <person name="Goodwin Z."/>
            <person name="Lu X."/>
            <person name="Lewis E.E."/>
            <person name="Goodrich-Blair H."/>
            <person name="Stock S.P."/>
            <person name="Adams B.J."/>
            <person name="Sternberg P.W."/>
            <person name="Mortazavi A."/>
        </authorList>
    </citation>
    <scope>NUCLEOTIDE SEQUENCE [LARGE SCALE GENOMIC DNA]</scope>
    <source>
        <strain evidence="1 2">ALL</strain>
    </source>
</reference>
<accession>A0A4U5M6X8</accession>
<evidence type="ECO:0000313" key="2">
    <source>
        <dbReference type="Proteomes" id="UP000298663"/>
    </source>
</evidence>
<reference evidence="1 2" key="2">
    <citation type="journal article" date="2019" name="G3 (Bethesda)">
        <title>Hybrid Assembly of the Genome of the Entomopathogenic Nematode Steinernema carpocapsae Identifies the X-Chromosome.</title>
        <authorList>
            <person name="Serra L."/>
            <person name="Macchietto M."/>
            <person name="Macias-Munoz A."/>
            <person name="McGill C.J."/>
            <person name="Rodriguez I.M."/>
            <person name="Rodriguez B."/>
            <person name="Murad R."/>
            <person name="Mortazavi A."/>
        </authorList>
    </citation>
    <scope>NUCLEOTIDE SEQUENCE [LARGE SCALE GENOMIC DNA]</scope>
    <source>
        <strain evidence="1 2">ALL</strain>
    </source>
</reference>
<organism evidence="1 2">
    <name type="scientific">Steinernema carpocapsae</name>
    <name type="common">Entomopathogenic nematode</name>
    <dbReference type="NCBI Taxonomy" id="34508"/>
    <lineage>
        <taxon>Eukaryota</taxon>
        <taxon>Metazoa</taxon>
        <taxon>Ecdysozoa</taxon>
        <taxon>Nematoda</taxon>
        <taxon>Chromadorea</taxon>
        <taxon>Rhabditida</taxon>
        <taxon>Tylenchina</taxon>
        <taxon>Panagrolaimomorpha</taxon>
        <taxon>Strongyloidoidea</taxon>
        <taxon>Steinernematidae</taxon>
        <taxon>Steinernema</taxon>
    </lineage>
</organism>
<keyword evidence="2" id="KW-1185">Reference proteome</keyword>
<dbReference type="OrthoDB" id="2789670at2759"/>
<comment type="caution">
    <text evidence="1">The sequence shown here is derived from an EMBL/GenBank/DDBJ whole genome shotgun (WGS) entry which is preliminary data.</text>
</comment>
<dbReference type="AlphaFoldDB" id="A0A4U5M6X8"/>
<name>A0A4U5M6X8_STECR</name>
<dbReference type="Proteomes" id="UP000298663">
    <property type="component" value="Unassembled WGS sequence"/>
</dbReference>
<protein>
    <submittedName>
        <fullName evidence="1">Uncharacterized protein</fullName>
    </submittedName>
</protein>
<proteinExistence type="predicted"/>
<dbReference type="EMBL" id="AZBU02000009">
    <property type="protein sequence ID" value="TKR64313.1"/>
    <property type="molecule type" value="Genomic_DNA"/>
</dbReference>
<sequence>MQEKILAEFHKQMKPIERQLDAAGGRTKVDPRRLFTMLIGSIINSFLVGISYDELGSPEGYGSFSRSRRSGLGPEVFEEANSAFRGLR</sequence>
<gene>
    <name evidence="1" type="ORF">L596_024872</name>
</gene>
<evidence type="ECO:0000313" key="1">
    <source>
        <dbReference type="EMBL" id="TKR64313.1"/>
    </source>
</evidence>